<evidence type="ECO:0000313" key="1">
    <source>
        <dbReference type="EMBL" id="GAG75710.1"/>
    </source>
</evidence>
<gene>
    <name evidence="1" type="ORF">S01H4_32851</name>
</gene>
<proteinExistence type="predicted"/>
<protein>
    <submittedName>
        <fullName evidence="1">Uncharacterized protein</fullName>
    </submittedName>
</protein>
<dbReference type="EMBL" id="BART01017225">
    <property type="protein sequence ID" value="GAG75710.1"/>
    <property type="molecule type" value="Genomic_DNA"/>
</dbReference>
<dbReference type="AlphaFoldDB" id="X1A0U0"/>
<sequence length="71" mass="8556">MVRKSISVGERIDAEFESNMNNEKAIPYFTNMFIKYLKVHKRFLPKRGMKELPADTAMWLNAKFNMMRRKR</sequence>
<reference evidence="1" key="1">
    <citation type="journal article" date="2014" name="Front. Microbiol.">
        <title>High frequency of phylogenetically diverse reductive dehalogenase-homologous genes in deep subseafloor sedimentary metagenomes.</title>
        <authorList>
            <person name="Kawai M."/>
            <person name="Futagami T."/>
            <person name="Toyoda A."/>
            <person name="Takaki Y."/>
            <person name="Nishi S."/>
            <person name="Hori S."/>
            <person name="Arai W."/>
            <person name="Tsubouchi T."/>
            <person name="Morono Y."/>
            <person name="Uchiyama I."/>
            <person name="Ito T."/>
            <person name="Fujiyama A."/>
            <person name="Inagaki F."/>
            <person name="Takami H."/>
        </authorList>
    </citation>
    <scope>NUCLEOTIDE SEQUENCE</scope>
    <source>
        <strain evidence="1">Expedition CK06-06</strain>
    </source>
</reference>
<accession>X1A0U0</accession>
<organism evidence="1">
    <name type="scientific">marine sediment metagenome</name>
    <dbReference type="NCBI Taxonomy" id="412755"/>
    <lineage>
        <taxon>unclassified sequences</taxon>
        <taxon>metagenomes</taxon>
        <taxon>ecological metagenomes</taxon>
    </lineage>
</organism>
<comment type="caution">
    <text evidence="1">The sequence shown here is derived from an EMBL/GenBank/DDBJ whole genome shotgun (WGS) entry which is preliminary data.</text>
</comment>
<name>X1A0U0_9ZZZZ</name>